<proteinExistence type="predicted"/>
<name>A0A4C1YI42_EUMVA</name>
<protein>
    <submittedName>
        <fullName evidence="1">Uncharacterized protein</fullName>
    </submittedName>
</protein>
<dbReference type="EMBL" id="BGZK01001230">
    <property type="protein sequence ID" value="GBP74953.1"/>
    <property type="molecule type" value="Genomic_DNA"/>
</dbReference>
<dbReference type="STRING" id="151549.A0A4C1YI42"/>
<comment type="caution">
    <text evidence="1">The sequence shown here is derived from an EMBL/GenBank/DDBJ whole genome shotgun (WGS) entry which is preliminary data.</text>
</comment>
<evidence type="ECO:0000313" key="2">
    <source>
        <dbReference type="Proteomes" id="UP000299102"/>
    </source>
</evidence>
<organism evidence="1 2">
    <name type="scientific">Eumeta variegata</name>
    <name type="common">Bagworm moth</name>
    <name type="synonym">Eumeta japonica</name>
    <dbReference type="NCBI Taxonomy" id="151549"/>
    <lineage>
        <taxon>Eukaryota</taxon>
        <taxon>Metazoa</taxon>
        <taxon>Ecdysozoa</taxon>
        <taxon>Arthropoda</taxon>
        <taxon>Hexapoda</taxon>
        <taxon>Insecta</taxon>
        <taxon>Pterygota</taxon>
        <taxon>Neoptera</taxon>
        <taxon>Endopterygota</taxon>
        <taxon>Lepidoptera</taxon>
        <taxon>Glossata</taxon>
        <taxon>Ditrysia</taxon>
        <taxon>Tineoidea</taxon>
        <taxon>Psychidae</taxon>
        <taxon>Oiketicinae</taxon>
        <taxon>Eumeta</taxon>
    </lineage>
</organism>
<accession>A0A4C1YI42</accession>
<dbReference type="Proteomes" id="UP000299102">
    <property type="component" value="Unassembled WGS sequence"/>
</dbReference>
<reference evidence="1 2" key="1">
    <citation type="journal article" date="2019" name="Commun. Biol.">
        <title>The bagworm genome reveals a unique fibroin gene that provides high tensile strength.</title>
        <authorList>
            <person name="Kono N."/>
            <person name="Nakamura H."/>
            <person name="Ohtoshi R."/>
            <person name="Tomita M."/>
            <person name="Numata K."/>
            <person name="Arakawa K."/>
        </authorList>
    </citation>
    <scope>NUCLEOTIDE SEQUENCE [LARGE SCALE GENOMIC DNA]</scope>
</reference>
<dbReference type="AlphaFoldDB" id="A0A4C1YI42"/>
<keyword evidence="2" id="KW-1185">Reference proteome</keyword>
<dbReference type="OrthoDB" id="8194935at2759"/>
<dbReference type="Pfam" id="PF05380">
    <property type="entry name" value="Peptidase_A17"/>
    <property type="match status" value="1"/>
</dbReference>
<dbReference type="PANTHER" id="PTHR47331:SF1">
    <property type="entry name" value="GAG-LIKE PROTEIN"/>
    <property type="match status" value="1"/>
</dbReference>
<evidence type="ECO:0000313" key="1">
    <source>
        <dbReference type="EMBL" id="GBP74953.1"/>
    </source>
</evidence>
<sequence length="116" mass="13123">MAGGVVYLHMYYPDDNRYVLNLLTAKSRVATLHNISLARLELCANLIPAKLMRIVIDTYSSRCVCAFTDSTVALDRIHSTPSRWQTFVANRVINIQDYIAPDNFYHISGKENPADC</sequence>
<dbReference type="PANTHER" id="PTHR47331">
    <property type="entry name" value="PHD-TYPE DOMAIN-CONTAINING PROTEIN"/>
    <property type="match status" value="1"/>
</dbReference>
<dbReference type="InterPro" id="IPR008042">
    <property type="entry name" value="Retrotrans_Pao"/>
</dbReference>
<gene>
    <name evidence="1" type="ORF">EVAR_60880_1</name>
</gene>